<accession>A0A7J0BT53</accession>
<reference evidence="1 2" key="1">
    <citation type="submission" date="2020-05" db="EMBL/GenBank/DDBJ databases">
        <title>Draft genome sequence of Desulfovibrio psychrotolerans JS1T.</title>
        <authorList>
            <person name="Ueno A."/>
            <person name="Tamazawa S."/>
            <person name="Tamamura S."/>
            <person name="Murakami T."/>
            <person name="Kiyama T."/>
            <person name="Inomata H."/>
            <person name="Amano Y."/>
            <person name="Miyakawa K."/>
            <person name="Tamaki H."/>
            <person name="Naganuma T."/>
            <person name="Kaneko K."/>
        </authorList>
    </citation>
    <scope>NUCLEOTIDE SEQUENCE [LARGE SCALE GENOMIC DNA]</scope>
    <source>
        <strain evidence="1 2">JS1</strain>
    </source>
</reference>
<comment type="caution">
    <text evidence="1">The sequence shown here is derived from an EMBL/GenBank/DDBJ whole genome shotgun (WGS) entry which is preliminary data.</text>
</comment>
<evidence type="ECO:0008006" key="3">
    <source>
        <dbReference type="Google" id="ProtNLM"/>
    </source>
</evidence>
<evidence type="ECO:0000313" key="2">
    <source>
        <dbReference type="Proteomes" id="UP000503820"/>
    </source>
</evidence>
<gene>
    <name evidence="1" type="ORF">DSM19430T_15810</name>
</gene>
<proteinExistence type="predicted"/>
<dbReference type="Proteomes" id="UP000503820">
    <property type="component" value="Unassembled WGS sequence"/>
</dbReference>
<sequence length="106" mass="12634">MWNEPTQAQLDAIPRLYETEGIALTDKPIYLHFFIGLCNWYITEFDGDDTFFGFAILNGDYEMAEWGYISFSELKELRVSWVHVDHDTYWHVRRACDVEDIMRGMR</sequence>
<evidence type="ECO:0000313" key="1">
    <source>
        <dbReference type="EMBL" id="GFM36897.1"/>
    </source>
</evidence>
<name>A0A7J0BT53_9BACT</name>
<keyword evidence="2" id="KW-1185">Reference proteome</keyword>
<dbReference type="Pfam" id="PF11171">
    <property type="entry name" value="DUF2958"/>
    <property type="match status" value="1"/>
</dbReference>
<organism evidence="1 2">
    <name type="scientific">Desulfovibrio psychrotolerans</name>
    <dbReference type="NCBI Taxonomy" id="415242"/>
    <lineage>
        <taxon>Bacteria</taxon>
        <taxon>Pseudomonadati</taxon>
        <taxon>Thermodesulfobacteriota</taxon>
        <taxon>Desulfovibrionia</taxon>
        <taxon>Desulfovibrionales</taxon>
        <taxon>Desulfovibrionaceae</taxon>
        <taxon>Desulfovibrio</taxon>
    </lineage>
</organism>
<dbReference type="AlphaFoldDB" id="A0A7J0BT53"/>
<dbReference type="EMBL" id="BLVP01000008">
    <property type="protein sequence ID" value="GFM36897.1"/>
    <property type="molecule type" value="Genomic_DNA"/>
</dbReference>
<protein>
    <recommendedName>
        <fullName evidence="3">DUF2958 domain-containing protein</fullName>
    </recommendedName>
</protein>
<dbReference type="InterPro" id="IPR021341">
    <property type="entry name" value="DUF2958"/>
</dbReference>